<dbReference type="GO" id="GO:0015035">
    <property type="term" value="F:protein-disulfide reductase activity"/>
    <property type="evidence" value="ECO:0007669"/>
    <property type="project" value="InterPro"/>
</dbReference>
<dbReference type="RefSeq" id="WP_091413717.1">
    <property type="nucleotide sequence ID" value="NZ_LT629749.1"/>
</dbReference>
<name>A0A1H1X0W2_9ACTN</name>
<sequence>MHDAPGPSTAPVGRDRPWLVFDGDCAFCTSSASWVAERLHRPGGPDAHLVPWQFTDLAALGATPERAQTEVLWVEPDGRVIGGAAAFAAWLRFRGGPYGVAGRAMGLPGVRSVAARVYRLVARNRDTMPGGTPACALPAADRTPTAPPDHEATSVPPAG</sequence>
<evidence type="ECO:0000313" key="2">
    <source>
        <dbReference type="EMBL" id="SDT02974.1"/>
    </source>
</evidence>
<feature type="region of interest" description="Disordered" evidence="1">
    <location>
        <begin position="129"/>
        <end position="159"/>
    </location>
</feature>
<dbReference type="EMBL" id="LT629749">
    <property type="protein sequence ID" value="SDT02974.1"/>
    <property type="molecule type" value="Genomic_DNA"/>
</dbReference>
<accession>A0A1H1X0W2</accession>
<gene>
    <name evidence="2" type="ORF">SAMN04488543_2880</name>
</gene>
<dbReference type="InterPro" id="IPR007263">
    <property type="entry name" value="DCC1-like"/>
</dbReference>
<dbReference type="AlphaFoldDB" id="A0A1H1X0W2"/>
<dbReference type="STRING" id="546871.SAMN04488543_2880"/>
<protein>
    <submittedName>
        <fullName evidence="2">Predicted thiol-disulfide oxidoreductase YuxK, DCC family</fullName>
    </submittedName>
</protein>
<dbReference type="Pfam" id="PF04134">
    <property type="entry name" value="DCC1-like"/>
    <property type="match status" value="1"/>
</dbReference>
<evidence type="ECO:0000256" key="1">
    <source>
        <dbReference type="SAM" id="MobiDB-lite"/>
    </source>
</evidence>
<proteinExistence type="predicted"/>
<dbReference type="OrthoDB" id="9813713at2"/>
<keyword evidence="3" id="KW-1185">Reference proteome</keyword>
<evidence type="ECO:0000313" key="3">
    <source>
        <dbReference type="Proteomes" id="UP000199092"/>
    </source>
</evidence>
<reference evidence="2 3" key="1">
    <citation type="submission" date="2016-10" db="EMBL/GenBank/DDBJ databases">
        <authorList>
            <person name="de Groot N.N."/>
        </authorList>
    </citation>
    <scope>NUCLEOTIDE SEQUENCE [LARGE SCALE GENOMIC DNA]</scope>
    <source>
        <strain evidence="2 3">DSM 21741</strain>
    </source>
</reference>
<organism evidence="2 3">
    <name type="scientific">Friedmanniella luteola</name>
    <dbReference type="NCBI Taxonomy" id="546871"/>
    <lineage>
        <taxon>Bacteria</taxon>
        <taxon>Bacillati</taxon>
        <taxon>Actinomycetota</taxon>
        <taxon>Actinomycetes</taxon>
        <taxon>Propionibacteriales</taxon>
        <taxon>Nocardioidaceae</taxon>
        <taxon>Friedmanniella</taxon>
    </lineage>
</organism>
<dbReference type="Proteomes" id="UP000199092">
    <property type="component" value="Chromosome I"/>
</dbReference>